<feature type="compositionally biased region" description="Basic residues" evidence="1">
    <location>
        <begin position="150"/>
        <end position="175"/>
    </location>
</feature>
<dbReference type="Proteomes" id="UP001497525">
    <property type="component" value="Unassembled WGS sequence"/>
</dbReference>
<dbReference type="EMBL" id="CAXLJL010000168">
    <property type="protein sequence ID" value="CAL5133934.1"/>
    <property type="molecule type" value="Genomic_DNA"/>
</dbReference>
<dbReference type="Gene3D" id="2.30.30.140">
    <property type="match status" value="1"/>
</dbReference>
<dbReference type="InterPro" id="IPR000313">
    <property type="entry name" value="PWWP_dom"/>
</dbReference>
<feature type="region of interest" description="Disordered" evidence="1">
    <location>
        <begin position="111"/>
        <end position="237"/>
    </location>
</feature>
<feature type="compositionally biased region" description="Basic and acidic residues" evidence="1">
    <location>
        <begin position="457"/>
        <end position="470"/>
    </location>
</feature>
<feature type="domain" description="PWWP" evidence="2">
    <location>
        <begin position="5"/>
        <end position="61"/>
    </location>
</feature>
<feature type="region of interest" description="Disordered" evidence="1">
    <location>
        <begin position="388"/>
        <end position="702"/>
    </location>
</feature>
<dbReference type="SUPFAM" id="SSF140576">
    <property type="entry name" value="HIV integrase-binding domain"/>
    <property type="match status" value="1"/>
</dbReference>
<feature type="compositionally biased region" description="Pro residues" evidence="1">
    <location>
        <begin position="986"/>
        <end position="999"/>
    </location>
</feature>
<comment type="caution">
    <text evidence="3">The sequence shown here is derived from an EMBL/GenBank/DDBJ whole genome shotgun (WGS) entry which is preliminary data.</text>
</comment>
<feature type="compositionally biased region" description="Acidic residues" evidence="1">
    <location>
        <begin position="198"/>
        <end position="210"/>
    </location>
</feature>
<dbReference type="PROSITE" id="PS50812">
    <property type="entry name" value="PWWP"/>
    <property type="match status" value="1"/>
</dbReference>
<feature type="compositionally biased region" description="Low complexity" evidence="1">
    <location>
        <begin position="132"/>
        <end position="141"/>
    </location>
</feature>
<protein>
    <recommendedName>
        <fullName evidence="2">PWWP domain-containing protein</fullName>
    </recommendedName>
</protein>
<feature type="compositionally biased region" description="Basic and acidic residues" evidence="1">
    <location>
        <begin position="580"/>
        <end position="614"/>
    </location>
</feature>
<dbReference type="Pfam" id="PF00855">
    <property type="entry name" value="PWWP"/>
    <property type="match status" value="1"/>
</dbReference>
<reference evidence="3" key="1">
    <citation type="submission" date="2024-06" db="EMBL/GenBank/DDBJ databases">
        <authorList>
            <person name="Liu X."/>
            <person name="Lenzi L."/>
            <person name="Haldenby T S."/>
            <person name="Uol C."/>
        </authorList>
    </citation>
    <scope>NUCLEOTIDE SEQUENCE</scope>
</reference>
<feature type="compositionally biased region" description="Low complexity" evidence="1">
    <location>
        <begin position="1135"/>
        <end position="1144"/>
    </location>
</feature>
<feature type="compositionally biased region" description="Basic and acidic residues" evidence="1">
    <location>
        <begin position="427"/>
        <end position="442"/>
    </location>
</feature>
<dbReference type="InterPro" id="IPR036218">
    <property type="entry name" value="HIVI-bd_sf"/>
</dbReference>
<sequence length="1156" mass="126320">MTFQPGDRVFAKIKGFSNWPARINPLPSEVPVPKGKLPVFFYGTYQVSFVAVKNIVPFEKFKEKWGKPKSNLQFMTAMNEIETNPGIFMLGEDPRAESFLHQFYKFKMTDRGPMNMIQNSSKTDRNDEADDSSVSRGSPSSTKQSGNINKKSRNTSRSRQTHSRKSPNAGRRRRIPPSEASSEVSSVVSKQDNLGMNDYDDDGVSEDDNTIETGTKQSSRDDTSPSLDRLSNDDESRETFVDQMHDRQDVSCSPLDADSREARHLARKLQKKAEKRAAKKAAKREARRLAKEAERAKRRARREAKRELKRLHKLEKQRYLEQEGMEISSGTELLNETTSEGQVGREWTSHTAAAAYEEVLGTDTVHGDQLSPNMEMHFDEFIDAELHGGSITPTSEDRPTSPLRFDEFEHPDMYGKETGNEDNFSEVSDHLQSHPADVEAHSSPKTPPGTPNRKRSLSTDETKVDVKQMSETEEVEEENEIPLPRKRSRPDMEHLAGNKLAGQVDVKREDTKRGTHDDDQPKRETDLTSPSSEEEMVERKTKSKKQKSQASAKGRSNGKFRRLLESSSSEAEEEGGNEVGGREGKNDLHPISTPEEKHHHSTKQHEVDDKDPHHHSSISAVDLPKSTVKENGMNKYGSSLVEKKESTLADSPVADLTKQKTGNTEKQSKKKQKNKSVSSPDGESGPKGRKSGTPEGPATEGPVDVVSQLRRLCHDLKASLVRGHENFTMAVQHLKQLATIPARLPQLAQAWDLMDSIKKCRRYKLSAEVRDAAHMTLRAFQAIQGSATKEELAQAQAFVAAYQKRVTSSNLDSGQKLPGPPVKTADSHIDLTKLKEIEVPVNSSKNSSPEVKAATDSTSFDAASKAADDVASLSADLTAKVDDVLSRIRATEERMAAAAAASSRTEQLGRTPLGGSFNTATSSGFPGVVDVSYSSGHTIRASAVAAAAAHMRDEEDEESVMSRIEQVAAYEAAARLMSSTPSAQQIPPPPPPPPPPPLIPSQTSESFEQPSSKPVSSPPSVDLDLDSRIELLMTGPSAAKTGTGSKLKTVITPDSDIRASRSTRCSTSLPGISVDQPDAAGDGGSAISASVLSKRQIIANKLLAAKSSHLSSLKKLAGTTATSENLSIKGVAKQSTSSTSNNPSSKDDELYDLLGV</sequence>
<feature type="region of interest" description="Disordered" evidence="1">
    <location>
        <begin position="274"/>
        <end position="307"/>
    </location>
</feature>
<evidence type="ECO:0000259" key="2">
    <source>
        <dbReference type="PROSITE" id="PS50812"/>
    </source>
</evidence>
<dbReference type="PANTHER" id="PTHR12550">
    <property type="entry name" value="HEPATOMA-DERIVED GROWTH FACTOR-RELATED"/>
    <property type="match status" value="1"/>
</dbReference>
<dbReference type="SUPFAM" id="SSF63748">
    <property type="entry name" value="Tudor/PWWP/MBT"/>
    <property type="match status" value="1"/>
</dbReference>
<dbReference type="PANTHER" id="PTHR12550:SF70">
    <property type="entry name" value="JIL-1 ANCHORING AND STABILIZING PROTEIN, ISOFORM A"/>
    <property type="match status" value="1"/>
</dbReference>
<dbReference type="SMART" id="SM00293">
    <property type="entry name" value="PWWP"/>
    <property type="match status" value="1"/>
</dbReference>
<dbReference type="InterPro" id="IPR035441">
    <property type="entry name" value="TFIIS/LEDGF_dom_sf"/>
</dbReference>
<feature type="compositionally biased region" description="Basic and acidic residues" evidence="1">
    <location>
        <begin position="505"/>
        <end position="526"/>
    </location>
</feature>
<feature type="compositionally biased region" description="Acidic residues" evidence="1">
    <location>
        <begin position="471"/>
        <end position="480"/>
    </location>
</feature>
<feature type="compositionally biased region" description="Polar residues" evidence="1">
    <location>
        <begin position="1060"/>
        <end position="1070"/>
    </location>
</feature>
<feature type="compositionally biased region" description="Low complexity" evidence="1">
    <location>
        <begin position="178"/>
        <end position="189"/>
    </location>
</feature>
<feature type="compositionally biased region" description="Basic and acidic residues" evidence="1">
    <location>
        <begin position="395"/>
        <end position="419"/>
    </location>
</feature>
<dbReference type="CDD" id="cd05834">
    <property type="entry name" value="PWWP_HRP"/>
    <property type="match status" value="1"/>
</dbReference>
<evidence type="ECO:0000256" key="1">
    <source>
        <dbReference type="SAM" id="MobiDB-lite"/>
    </source>
</evidence>
<name>A0AAV2TCZ4_CALDB</name>
<feature type="compositionally biased region" description="Basic residues" evidence="1">
    <location>
        <begin position="296"/>
        <end position="307"/>
    </location>
</feature>
<feature type="region of interest" description="Disordered" evidence="1">
    <location>
        <begin position="1056"/>
        <end position="1084"/>
    </location>
</feature>
<dbReference type="AlphaFoldDB" id="A0AAV2TCZ4"/>
<dbReference type="Gene3D" id="1.20.930.10">
    <property type="entry name" value="Conserved domain common to transcription factors TFIIS, elongin A, CRSP70"/>
    <property type="match status" value="1"/>
</dbReference>
<feature type="region of interest" description="Disordered" evidence="1">
    <location>
        <begin position="1127"/>
        <end position="1156"/>
    </location>
</feature>
<feature type="region of interest" description="Disordered" evidence="1">
    <location>
        <begin position="976"/>
        <end position="1022"/>
    </location>
</feature>
<feature type="compositionally biased region" description="Polar residues" evidence="1">
    <location>
        <begin position="1000"/>
        <end position="1009"/>
    </location>
</feature>
<accession>A0AAV2TCZ4</accession>
<evidence type="ECO:0000313" key="3">
    <source>
        <dbReference type="EMBL" id="CAL5133934.1"/>
    </source>
</evidence>
<proteinExistence type="predicted"/>
<feature type="region of interest" description="Disordered" evidence="1">
    <location>
        <begin position="242"/>
        <end position="261"/>
    </location>
</feature>
<feature type="compositionally biased region" description="Basic and acidic residues" evidence="1">
    <location>
        <begin position="283"/>
        <end position="295"/>
    </location>
</feature>
<evidence type="ECO:0000313" key="4">
    <source>
        <dbReference type="Proteomes" id="UP001497525"/>
    </source>
</evidence>
<feature type="compositionally biased region" description="Low complexity" evidence="1">
    <location>
        <begin position="1010"/>
        <end position="1022"/>
    </location>
</feature>
<gene>
    <name evidence="3" type="ORF">CDAUBV1_LOCUS7146</name>
</gene>
<organism evidence="3 4">
    <name type="scientific">Calicophoron daubneyi</name>
    <name type="common">Rumen fluke</name>
    <name type="synonym">Paramphistomum daubneyi</name>
    <dbReference type="NCBI Taxonomy" id="300641"/>
    <lineage>
        <taxon>Eukaryota</taxon>
        <taxon>Metazoa</taxon>
        <taxon>Spiralia</taxon>
        <taxon>Lophotrochozoa</taxon>
        <taxon>Platyhelminthes</taxon>
        <taxon>Trematoda</taxon>
        <taxon>Digenea</taxon>
        <taxon>Plagiorchiida</taxon>
        <taxon>Pronocephalata</taxon>
        <taxon>Paramphistomoidea</taxon>
        <taxon>Paramphistomidae</taxon>
        <taxon>Calicophoron</taxon>
    </lineage>
</organism>